<dbReference type="Gene3D" id="3.40.50.300">
    <property type="entry name" value="P-loop containing nucleotide triphosphate hydrolases"/>
    <property type="match status" value="1"/>
</dbReference>
<reference evidence="2 3" key="1">
    <citation type="submission" date="2014-02" db="EMBL/GenBank/DDBJ databases">
        <title>The small core and large imbalanced accessory genome model reveals a collaborative survival strategy of Sorangium cellulosum strains in nature.</title>
        <authorList>
            <person name="Han K."/>
            <person name="Peng R."/>
            <person name="Blom J."/>
            <person name="Li Y.-Z."/>
        </authorList>
    </citation>
    <scope>NUCLEOTIDE SEQUENCE [LARGE SCALE GENOMIC DNA]</scope>
    <source>
        <strain evidence="2 3">So0008-312</strain>
    </source>
</reference>
<evidence type="ECO:0000313" key="3">
    <source>
        <dbReference type="Proteomes" id="UP000075260"/>
    </source>
</evidence>
<dbReference type="Gene3D" id="3.30.420.240">
    <property type="match status" value="1"/>
</dbReference>
<dbReference type="RefSeq" id="WP_061611653.1">
    <property type="nucleotide sequence ID" value="NZ_JEMA01000907.1"/>
</dbReference>
<dbReference type="InterPro" id="IPR027417">
    <property type="entry name" value="P-loop_NTPase"/>
</dbReference>
<dbReference type="AlphaFoldDB" id="A0A150Q995"/>
<proteinExistence type="predicted"/>
<sequence>MTPRKGRRGEPFLDRLYRKIEVTGVEHRWPSRRWRDDPEGFFREVLLVDYLTPEQKAILRAINQRRARVSVASGHKMGKDYLVAGIALWWFCSDEEARVRATAVTAQQLRDVFWRELRGHFDRSHQHRDPVTGRMKQSPYPIDGKFADLPGNGLRSGMREIVGFTADQKQAASGISGRRVLYIYDEASGIDDGIFEASAGNFAGDDARALMLSQPDRNDGHFYDSHHSKRELWACFNLDSETSPNVTEGRVVVPGLATQEWLDEQAVDWNAPNGPVWLVRVKGQFAEGGDYRVMTMADVAAAEKRWADMPDPRDRLVLGFDVAGGGMDENVVAPRRGMKILELEAWATPALPTSAERARANADRAIGAVRRLRRPRENKPLIVMDASGTVGTEVYRELLRFNGEVDVVPVHFGAPSPLRREYQWMRDHLWFGFAEKWLAAGGAIPPDRKLPAELTAPGWERDELGRRHVEKKERLRKKLGRSTDRADACILSVYEPTSVRHDRQEESEEQMTEHVDPVYGAIDPRGGGFDPYAGAMRRGAS</sequence>
<comment type="caution">
    <text evidence="2">The sequence shown here is derived from an EMBL/GenBank/DDBJ whole genome shotgun (WGS) entry which is preliminary data.</text>
</comment>
<gene>
    <name evidence="2" type="ORF">BE15_04570</name>
</gene>
<protein>
    <recommendedName>
        <fullName evidence="4">Terminase</fullName>
    </recommendedName>
</protein>
<name>A0A150Q995_SORCE</name>
<accession>A0A150Q995</accession>
<dbReference type="EMBL" id="JEMA01000907">
    <property type="protein sequence ID" value="KYF64544.1"/>
    <property type="molecule type" value="Genomic_DNA"/>
</dbReference>
<organism evidence="2 3">
    <name type="scientific">Sorangium cellulosum</name>
    <name type="common">Polyangium cellulosum</name>
    <dbReference type="NCBI Taxonomy" id="56"/>
    <lineage>
        <taxon>Bacteria</taxon>
        <taxon>Pseudomonadati</taxon>
        <taxon>Myxococcota</taxon>
        <taxon>Polyangia</taxon>
        <taxon>Polyangiales</taxon>
        <taxon>Polyangiaceae</taxon>
        <taxon>Sorangium</taxon>
    </lineage>
</organism>
<dbReference type="Proteomes" id="UP000075260">
    <property type="component" value="Unassembled WGS sequence"/>
</dbReference>
<evidence type="ECO:0008006" key="4">
    <source>
        <dbReference type="Google" id="ProtNLM"/>
    </source>
</evidence>
<evidence type="ECO:0000256" key="1">
    <source>
        <dbReference type="SAM" id="MobiDB-lite"/>
    </source>
</evidence>
<feature type="region of interest" description="Disordered" evidence="1">
    <location>
        <begin position="498"/>
        <end position="541"/>
    </location>
</feature>
<evidence type="ECO:0000313" key="2">
    <source>
        <dbReference type="EMBL" id="KYF64544.1"/>
    </source>
</evidence>